<feature type="domain" description="Tryptophan/threonine-rich plasmodium antigen C-terminal" evidence="2">
    <location>
        <begin position="85"/>
        <end position="298"/>
    </location>
</feature>
<evidence type="ECO:0000313" key="5">
    <source>
        <dbReference type="Proteomes" id="UP000078546"/>
    </source>
</evidence>
<dbReference type="EMBL" id="FLQU01001464">
    <property type="protein sequence ID" value="SBS93081.1"/>
    <property type="molecule type" value="Genomic_DNA"/>
</dbReference>
<name>A0A1A8X8S8_PLAOA</name>
<dbReference type="EMBL" id="FLQV01002239">
    <property type="protein sequence ID" value="SBT01003.1"/>
    <property type="molecule type" value="Genomic_DNA"/>
</dbReference>
<organism evidence="4 5">
    <name type="scientific">Plasmodium ovale curtisi</name>
    <dbReference type="NCBI Taxonomy" id="864141"/>
    <lineage>
        <taxon>Eukaryota</taxon>
        <taxon>Sar</taxon>
        <taxon>Alveolata</taxon>
        <taxon>Apicomplexa</taxon>
        <taxon>Aconoidasida</taxon>
        <taxon>Haemosporida</taxon>
        <taxon>Plasmodiidae</taxon>
        <taxon>Plasmodium</taxon>
        <taxon>Plasmodium (Plasmodium)</taxon>
    </lineage>
</organism>
<reference evidence="5 6" key="2">
    <citation type="submission" date="2016-05" db="EMBL/GenBank/DDBJ databases">
        <authorList>
            <person name="Naeem Raeece"/>
        </authorList>
    </citation>
    <scope>NUCLEOTIDE SEQUENCE [LARGE SCALE GENOMIC DNA]</scope>
</reference>
<keyword evidence="1" id="KW-0732">Signal</keyword>
<evidence type="ECO:0000313" key="3">
    <source>
        <dbReference type="EMBL" id="SBS93081.1"/>
    </source>
</evidence>
<reference evidence="4" key="1">
    <citation type="submission" date="2016-05" db="EMBL/GenBank/DDBJ databases">
        <authorList>
            <person name="Lavstsen T."/>
            <person name="Jespersen J.S."/>
        </authorList>
    </citation>
    <scope>NUCLEOTIDE SEQUENCE [LARGE SCALE GENOMIC DNA]</scope>
</reference>
<sequence length="333" mass="41299">MKAVPTVSYKLKIIFVLLSAFFSSYASARNPSYPKYPQNYITYLTVAEQHADPLDGIIKLQRNWKTFLELNEEEMNKIEKLKEEEWDKWIEEVQTQWSDFRHFLYNKKSKWIQKKNQEWTKWIKAMEKKWMNYRINIDRGILPSNLRNAITYDDMDTSYVIRKDVQNKMTNDLKKWISSNDANLYKWILRDWNTWKENRMKEWNSRKWKVSEDEYWKEHTYSIISIDPLFLILKNSRAQWEERKKREGEQWKKFTNILEGKYLSINHNEWEKWKEDKFHWYNEWMTYFLNSLRTKKEMRITIREYTQVEKRTEKVLTYRCYLDTFPHASLEKD</sequence>
<dbReference type="InterPro" id="IPR022089">
    <property type="entry name" value="Plasmodium-antigen_C"/>
</dbReference>
<feature type="chain" id="PRO_5015059782" evidence="1">
    <location>
        <begin position="29"/>
        <end position="333"/>
    </location>
</feature>
<gene>
    <name evidence="4" type="ORF">POVCU1_063920</name>
    <name evidence="3" type="ORF">POVCU2_0078900</name>
</gene>
<evidence type="ECO:0000259" key="2">
    <source>
        <dbReference type="Pfam" id="PF12319"/>
    </source>
</evidence>
<proteinExistence type="predicted"/>
<evidence type="ECO:0000313" key="4">
    <source>
        <dbReference type="EMBL" id="SBT01003.1"/>
    </source>
</evidence>
<protein>
    <submittedName>
        <fullName evidence="4">Tryptophan-rich antigen, putative</fullName>
    </submittedName>
</protein>
<dbReference type="Pfam" id="PF12319">
    <property type="entry name" value="TryThrA_C"/>
    <property type="match status" value="1"/>
</dbReference>
<dbReference type="Proteomes" id="UP000078546">
    <property type="component" value="Unassembled WGS sequence"/>
</dbReference>
<dbReference type="AlphaFoldDB" id="A0A1A8X8S8"/>
<evidence type="ECO:0000256" key="1">
    <source>
        <dbReference type="SAM" id="SignalP"/>
    </source>
</evidence>
<feature type="signal peptide" evidence="1">
    <location>
        <begin position="1"/>
        <end position="28"/>
    </location>
</feature>
<dbReference type="Proteomes" id="UP000078560">
    <property type="component" value="Unassembled WGS sequence"/>
</dbReference>
<evidence type="ECO:0000313" key="6">
    <source>
        <dbReference type="Proteomes" id="UP000078560"/>
    </source>
</evidence>
<accession>A0A1A8X8S8</accession>